<sequence length="152" mass="15357">MGQQQLLLLVLSTVIVGLATVAGIQAFSENQAQAAQDALVQRGTSIASDVQGLYGKPSQMGGLDKLSDTDGSGIVSRLGYDSDNATVDADGAGSGGECTLSVSSSGTNGRLVVTCDSDNATSTVKVGFDPDEDPKVETSFDGSDPFSSDGNT</sequence>
<geneLocation type="plasmid" evidence="2 3">
    <name>pSR35</name>
</geneLocation>
<name>Q2RYL3_SALRD</name>
<dbReference type="Proteomes" id="UP000008674">
    <property type="component" value="Plasmid pSR35"/>
</dbReference>
<dbReference type="AlphaFoldDB" id="Q2RYL3"/>
<evidence type="ECO:0000256" key="1">
    <source>
        <dbReference type="SAM" id="MobiDB-lite"/>
    </source>
</evidence>
<protein>
    <submittedName>
        <fullName evidence="2">Uncharacterized protein</fullName>
    </submittedName>
</protein>
<keyword evidence="3" id="KW-1185">Reference proteome</keyword>
<dbReference type="eggNOG" id="ENOG502ZMM0">
    <property type="taxonomic scope" value="Bacteria"/>
</dbReference>
<evidence type="ECO:0000313" key="2">
    <source>
        <dbReference type="EMBL" id="ABC46388.1"/>
    </source>
</evidence>
<accession>Q2RYL3</accession>
<organism evidence="2 3">
    <name type="scientific">Salinibacter ruber (strain DSM 13855 / M31)</name>
    <dbReference type="NCBI Taxonomy" id="309807"/>
    <lineage>
        <taxon>Bacteria</taxon>
        <taxon>Pseudomonadati</taxon>
        <taxon>Rhodothermota</taxon>
        <taxon>Rhodothermia</taxon>
        <taxon>Rhodothermales</taxon>
        <taxon>Salinibacteraceae</taxon>
        <taxon>Salinibacter</taxon>
    </lineage>
</organism>
<keyword evidence="2" id="KW-0614">Plasmid</keyword>
<dbReference type="EMBL" id="CP000160">
    <property type="protein sequence ID" value="ABC46388.1"/>
    <property type="molecule type" value="Genomic_DNA"/>
</dbReference>
<feature type="compositionally biased region" description="Low complexity" evidence="1">
    <location>
        <begin position="139"/>
        <end position="152"/>
    </location>
</feature>
<proteinExistence type="predicted"/>
<evidence type="ECO:0000313" key="3">
    <source>
        <dbReference type="Proteomes" id="UP000008674"/>
    </source>
</evidence>
<gene>
    <name evidence="2" type="ordered locus">SRU_p0010</name>
</gene>
<feature type="region of interest" description="Disordered" evidence="1">
    <location>
        <begin position="124"/>
        <end position="152"/>
    </location>
</feature>
<dbReference type="RefSeq" id="WP_011405596.1">
    <property type="nucleotide sequence ID" value="NC_007678.1"/>
</dbReference>
<dbReference type="HOGENOM" id="CLU_142269_0_0_10"/>
<reference evidence="2 3" key="1">
    <citation type="journal article" date="2005" name="Proc. Natl. Acad. Sci. U.S.A.">
        <title>The genome of Salinibacter ruber: convergence and gene exchange among hyperhalophilic bacteria and archaea.</title>
        <authorList>
            <person name="Mongodin E.F."/>
            <person name="Nelson K.E."/>
            <person name="Daugherty S."/>
            <person name="Deboy R.T."/>
            <person name="Wister J."/>
            <person name="Khouri H."/>
            <person name="Weidman J."/>
            <person name="Walsh D.A."/>
            <person name="Papke R.T."/>
            <person name="Sanchez Perez G."/>
            <person name="Sharma A.K."/>
            <person name="Nesbo C.L."/>
            <person name="MacLeod D."/>
            <person name="Bapteste E."/>
            <person name="Doolittle W.F."/>
            <person name="Charlebois R.L."/>
            <person name="Legault B."/>
            <person name="Rodriguez-Valera F."/>
        </authorList>
    </citation>
    <scope>NUCLEOTIDE SEQUENCE [LARGE SCALE GENOMIC DNA]</scope>
    <source>
        <strain evidence="3">DSM 13855 / CECT 5946 / M31</strain>
        <plasmid evidence="3">pSR35</plasmid>
    </source>
</reference>
<dbReference type="EnsemblBacteria" id="ABC46388">
    <property type="protein sequence ID" value="ABC46388"/>
    <property type="gene ID" value="SRU_p0010"/>
</dbReference>
<dbReference type="KEGG" id="sru:SRU_p0010"/>